<evidence type="ECO:0008006" key="7">
    <source>
        <dbReference type="Google" id="ProtNLM"/>
    </source>
</evidence>
<keyword evidence="1" id="KW-0880">Kelch repeat</keyword>
<feature type="compositionally biased region" description="Low complexity" evidence="3">
    <location>
        <begin position="546"/>
        <end position="558"/>
    </location>
</feature>
<dbReference type="Proteomes" id="UP000726737">
    <property type="component" value="Unassembled WGS sequence"/>
</dbReference>
<dbReference type="InterPro" id="IPR015915">
    <property type="entry name" value="Kelch-typ_b-propeller"/>
</dbReference>
<keyword evidence="4" id="KW-1133">Transmembrane helix</keyword>
<accession>A0A9P6QEK5</accession>
<dbReference type="AlphaFoldDB" id="A0A9P6QEK5"/>
<reference evidence="5" key="1">
    <citation type="journal article" date="2020" name="Fungal Divers.">
        <title>Resolving the Mortierellaceae phylogeny through synthesis of multi-gene phylogenetics and phylogenomics.</title>
        <authorList>
            <person name="Vandepol N."/>
            <person name="Liber J."/>
            <person name="Desiro A."/>
            <person name="Na H."/>
            <person name="Kennedy M."/>
            <person name="Barry K."/>
            <person name="Grigoriev I.V."/>
            <person name="Miller A.N."/>
            <person name="O'Donnell K."/>
            <person name="Stajich J.E."/>
            <person name="Bonito G."/>
        </authorList>
    </citation>
    <scope>NUCLEOTIDE SEQUENCE</scope>
    <source>
        <strain evidence="5">KOD948</strain>
    </source>
</reference>
<evidence type="ECO:0000313" key="6">
    <source>
        <dbReference type="Proteomes" id="UP000726737"/>
    </source>
</evidence>
<evidence type="ECO:0000256" key="1">
    <source>
        <dbReference type="ARBA" id="ARBA00022441"/>
    </source>
</evidence>
<dbReference type="Pfam" id="PF24681">
    <property type="entry name" value="Kelch_KLHDC2_KLHL20_DRC7"/>
    <property type="match status" value="1"/>
</dbReference>
<feature type="transmembrane region" description="Helical" evidence="4">
    <location>
        <begin position="323"/>
        <end position="345"/>
    </location>
</feature>
<protein>
    <recommendedName>
        <fullName evidence="7">Galactose oxidase</fullName>
    </recommendedName>
</protein>
<sequence length="599" mass="64430">MAYTYAPKLQRLYVQGGTTSTNSLSTQFFALDFSQSWPTDNPVWINLAPDNLPSLNFSGLSGAVIDDDQFLVNAEVLDTDDHKLYRYKDSQWSSVSSSLDMLTAGPLMVVDPKAHSVYFLEDSARIDRLEDPIPVTKLDFLKTDNGQAGSWSTMLSGVVSTSITDSGTNGLGVRKYLPESNGQSWEDIRSARITPISARTGHCFTPNSDGSEFYMFGGIIDSTKIVTGELHVLNPTTGTWIDKATSEVARANMACAVVGNTFVVWGGVDENNSVADGTPLLFDMTSGNWITNFEIPTTGFNPSPTISLPNAPPSSASGSSNKAAIIGGAVGGVTLVALVAALLVIKRRGRKRDTREMNTSHGNGSKSGKSMEGMNENGTGEQGGYKTIPSPFTTPEDGYNHDSVSHAKGSLALETTIPLAVRQPPFENAPAHQERYPYPQLQRPGQAPFIAPPFDIENDTNVQSPLLNQPLAHPSGPPPPLAPRPLSVLHTLPAGQLGQYGYSQQQPTINFEDDDDDHLSTVLSRSMEHATVDLIPITASEAGDGSSVHSRSNSIVSNQSVPASQVARMKSRATTSNNKTRLLDEDEDDNEPLNYLDIS</sequence>
<dbReference type="SUPFAM" id="SSF50965">
    <property type="entry name" value="Galactose oxidase, central domain"/>
    <property type="match status" value="1"/>
</dbReference>
<keyword evidence="4" id="KW-0812">Transmembrane</keyword>
<dbReference type="InterPro" id="IPR011043">
    <property type="entry name" value="Gal_Oxase/kelch_b-propeller"/>
</dbReference>
<gene>
    <name evidence="5" type="ORF">BG011_008024</name>
</gene>
<comment type="caution">
    <text evidence="5">The sequence shown here is derived from an EMBL/GenBank/DDBJ whole genome shotgun (WGS) entry which is preliminary data.</text>
</comment>
<feature type="region of interest" description="Disordered" evidence="3">
    <location>
        <begin position="541"/>
        <end position="599"/>
    </location>
</feature>
<dbReference type="EMBL" id="JAAAJA010000064">
    <property type="protein sequence ID" value="KAG0263824.1"/>
    <property type="molecule type" value="Genomic_DNA"/>
</dbReference>
<dbReference type="Gene3D" id="2.120.10.80">
    <property type="entry name" value="Kelch-type beta propeller"/>
    <property type="match status" value="1"/>
</dbReference>
<evidence type="ECO:0000256" key="3">
    <source>
        <dbReference type="SAM" id="MobiDB-lite"/>
    </source>
</evidence>
<dbReference type="PANTHER" id="PTHR46093">
    <property type="entry name" value="ACYL-COA-BINDING DOMAIN-CONTAINING PROTEIN 5"/>
    <property type="match status" value="1"/>
</dbReference>
<feature type="region of interest" description="Disordered" evidence="3">
    <location>
        <begin position="439"/>
        <end position="487"/>
    </location>
</feature>
<organism evidence="5 6">
    <name type="scientific">Mortierella polycephala</name>
    <dbReference type="NCBI Taxonomy" id="41804"/>
    <lineage>
        <taxon>Eukaryota</taxon>
        <taxon>Fungi</taxon>
        <taxon>Fungi incertae sedis</taxon>
        <taxon>Mucoromycota</taxon>
        <taxon>Mortierellomycotina</taxon>
        <taxon>Mortierellomycetes</taxon>
        <taxon>Mortierellales</taxon>
        <taxon>Mortierellaceae</taxon>
        <taxon>Mortierella</taxon>
    </lineage>
</organism>
<keyword evidence="2" id="KW-0677">Repeat</keyword>
<name>A0A9P6QEK5_9FUNG</name>
<evidence type="ECO:0000256" key="2">
    <source>
        <dbReference type="ARBA" id="ARBA00022737"/>
    </source>
</evidence>
<keyword evidence="6" id="KW-1185">Reference proteome</keyword>
<feature type="compositionally biased region" description="Polar residues" evidence="3">
    <location>
        <begin position="359"/>
        <end position="368"/>
    </location>
</feature>
<feature type="region of interest" description="Disordered" evidence="3">
    <location>
        <begin position="350"/>
        <end position="398"/>
    </location>
</feature>
<dbReference type="OrthoDB" id="10251809at2759"/>
<dbReference type="PANTHER" id="PTHR46093:SF18">
    <property type="entry name" value="FIBRONECTIN TYPE-III DOMAIN-CONTAINING PROTEIN"/>
    <property type="match status" value="1"/>
</dbReference>
<evidence type="ECO:0000256" key="4">
    <source>
        <dbReference type="SAM" id="Phobius"/>
    </source>
</evidence>
<evidence type="ECO:0000313" key="5">
    <source>
        <dbReference type="EMBL" id="KAG0263824.1"/>
    </source>
</evidence>
<proteinExistence type="predicted"/>
<keyword evidence="4" id="KW-0472">Membrane</keyword>